<reference evidence="1 2" key="1">
    <citation type="submission" date="2010-10" db="EMBL/GenBank/DDBJ databases">
        <authorList>
            <person name="Durkin A.S."/>
            <person name="Madupu R."/>
            <person name="Torralba M."/>
            <person name="Gillis M."/>
            <person name="Methe B."/>
            <person name="Sutton G."/>
            <person name="Nelson K.E."/>
        </authorList>
    </citation>
    <scope>NUCLEOTIDE SEQUENCE [LARGE SCALE GENOMIC DNA]</scope>
    <source>
        <strain evidence="1 2">ACS-146-V-Sch2b</strain>
    </source>
</reference>
<evidence type="ECO:0008006" key="3">
    <source>
        <dbReference type="Google" id="ProtNLM"/>
    </source>
</evidence>
<sequence>MTIKYIKWDFDAWQDYLYWEKEIKFSSKELTKLLKILKGVLLKELESQKH</sequence>
<comment type="caution">
    <text evidence="1">The sequence shown here is derived from an EMBL/GenBank/DDBJ whole genome shotgun (WGS) entry which is preliminary data.</text>
</comment>
<dbReference type="AlphaFoldDB" id="E4L024"/>
<evidence type="ECO:0000313" key="1">
    <source>
        <dbReference type="EMBL" id="EFR32580.1"/>
    </source>
</evidence>
<accession>E4L024</accession>
<dbReference type="Proteomes" id="UP000003705">
    <property type="component" value="Unassembled WGS sequence"/>
</dbReference>
<gene>
    <name evidence="1" type="ORF">HMPREF9286_0258</name>
</gene>
<dbReference type="EMBL" id="AENP01000025">
    <property type="protein sequence ID" value="EFR32580.1"/>
    <property type="molecule type" value="Genomic_DNA"/>
</dbReference>
<evidence type="ECO:0000313" key="2">
    <source>
        <dbReference type="Proteomes" id="UP000003705"/>
    </source>
</evidence>
<name>E4L024_9FIRM</name>
<protein>
    <recommendedName>
        <fullName evidence="3">Toxin YoeB</fullName>
    </recommendedName>
</protein>
<keyword evidence="2" id="KW-1185">Reference proteome</keyword>
<organism evidence="1 2">
    <name type="scientific">Peptoniphilus harei ACS-146-V-Sch2b</name>
    <dbReference type="NCBI Taxonomy" id="908338"/>
    <lineage>
        <taxon>Bacteria</taxon>
        <taxon>Bacillati</taxon>
        <taxon>Bacillota</taxon>
        <taxon>Tissierellia</taxon>
        <taxon>Tissierellales</taxon>
        <taxon>Peptoniphilaceae</taxon>
        <taxon>Peptoniphilus</taxon>
    </lineage>
</organism>
<proteinExistence type="predicted"/>